<dbReference type="InterPro" id="IPR010994">
    <property type="entry name" value="RuvA_2-like"/>
</dbReference>
<dbReference type="EMBL" id="JAAOCX010000009">
    <property type="protein sequence ID" value="MBJ7632938.1"/>
    <property type="molecule type" value="Genomic_DNA"/>
</dbReference>
<keyword evidence="4" id="KW-0238">DNA-binding</keyword>
<dbReference type="GO" id="GO:0015628">
    <property type="term" value="P:protein secretion by the type II secretion system"/>
    <property type="evidence" value="ECO:0007669"/>
    <property type="project" value="TreeGrafter"/>
</dbReference>
<dbReference type="Proteomes" id="UP000728106">
    <property type="component" value="Unassembled WGS sequence"/>
</dbReference>
<dbReference type="GO" id="GO:0006281">
    <property type="term" value="P:DNA repair"/>
    <property type="evidence" value="ECO:0007669"/>
    <property type="project" value="InterPro"/>
</dbReference>
<proteinExistence type="predicted"/>
<dbReference type="RefSeq" id="WP_003609976.1">
    <property type="nucleotide sequence ID" value="NZ_ALXH01000081.1"/>
</dbReference>
<keyword evidence="1" id="KW-1133">Transmembrane helix</keyword>
<dbReference type="Pfam" id="PF10531">
    <property type="entry name" value="SLBB"/>
    <property type="match status" value="1"/>
</dbReference>
<dbReference type="Proteomes" id="UP000808038">
    <property type="component" value="Unassembled WGS sequence"/>
</dbReference>
<evidence type="ECO:0000313" key="3">
    <source>
        <dbReference type="EMBL" id="MBJ7632938.1"/>
    </source>
</evidence>
<dbReference type="InterPro" id="IPR003583">
    <property type="entry name" value="Hlx-hairpin-Hlx_DNA-bd_motif"/>
</dbReference>
<dbReference type="InterPro" id="IPR051675">
    <property type="entry name" value="Endo/Exo/Phosphatase_dom_1"/>
</dbReference>
<evidence type="ECO:0000313" key="5">
    <source>
        <dbReference type="Proteomes" id="UP000728106"/>
    </source>
</evidence>
<keyword evidence="1" id="KW-0812">Transmembrane</keyword>
<evidence type="ECO:0000313" key="4">
    <source>
        <dbReference type="EMBL" id="MBJ7639322.1"/>
    </source>
</evidence>
<reference evidence="4 5" key="2">
    <citation type="journal article" date="2021" name="Int. J. Food Microbiol.">
        <title>Safety demonstration of a microbial species for use in the food chain: Weissella confusa.</title>
        <authorList>
            <person name="Bourdichon F."/>
            <person name="Patrone V."/>
            <person name="Fontana A."/>
            <person name="Milani G."/>
            <person name="Morelli L."/>
        </authorList>
    </citation>
    <scope>NUCLEOTIDE SEQUENCE [LARGE SCALE GENOMIC DNA]</scope>
    <source>
        <strain evidence="3">CCUG 30943</strain>
        <strain evidence="4 5">CCUG 43002</strain>
    </source>
</reference>
<feature type="domain" description="Helix-hairpin-helix DNA-binding motif class 1" evidence="2">
    <location>
        <begin position="197"/>
        <end position="216"/>
    </location>
</feature>
<dbReference type="SMART" id="SM00278">
    <property type="entry name" value="HhH1"/>
    <property type="match status" value="2"/>
</dbReference>
<dbReference type="GO" id="GO:0003677">
    <property type="term" value="F:DNA binding"/>
    <property type="evidence" value="ECO:0007669"/>
    <property type="project" value="UniProtKB-KW"/>
</dbReference>
<dbReference type="InterPro" id="IPR004509">
    <property type="entry name" value="Competence_ComEA_HhH"/>
</dbReference>
<keyword evidence="5" id="KW-1185">Reference proteome</keyword>
<dbReference type="SUPFAM" id="SSF47781">
    <property type="entry name" value="RuvA domain 2-like"/>
    <property type="match status" value="1"/>
</dbReference>
<accession>A0A4Z0RMH0</accession>
<dbReference type="EMBL" id="JAAOCP010000009">
    <property type="protein sequence ID" value="MBJ7639322.1"/>
    <property type="molecule type" value="Genomic_DNA"/>
</dbReference>
<feature type="domain" description="Helix-hairpin-helix DNA-binding motif class 1" evidence="2">
    <location>
        <begin position="167"/>
        <end position="186"/>
    </location>
</feature>
<protein>
    <submittedName>
        <fullName evidence="4">ComEA family DNA-binding protein</fullName>
    </submittedName>
</protein>
<reference evidence="4" key="1">
    <citation type="submission" date="2020-02" db="EMBL/GenBank/DDBJ databases">
        <authorList>
            <person name="Fontana A."/>
            <person name="Patrone V."/>
            <person name="Morelli L."/>
        </authorList>
    </citation>
    <scope>NUCLEOTIDE SEQUENCE</scope>
    <source>
        <strain evidence="3">CCUG 30943</strain>
        <strain evidence="4">CCUG 43002</strain>
    </source>
</reference>
<feature type="transmembrane region" description="Helical" evidence="1">
    <location>
        <begin position="12"/>
        <end position="32"/>
    </location>
</feature>
<evidence type="ECO:0000256" key="1">
    <source>
        <dbReference type="SAM" id="Phobius"/>
    </source>
</evidence>
<organism evidence="4 5">
    <name type="scientific">Weissella confusa</name>
    <name type="common">Lactobacillus confusus</name>
    <dbReference type="NCBI Taxonomy" id="1583"/>
    <lineage>
        <taxon>Bacteria</taxon>
        <taxon>Bacillati</taxon>
        <taxon>Bacillota</taxon>
        <taxon>Bacilli</taxon>
        <taxon>Lactobacillales</taxon>
        <taxon>Lactobacillaceae</taxon>
        <taxon>Weissella</taxon>
    </lineage>
</organism>
<evidence type="ECO:0000259" key="2">
    <source>
        <dbReference type="SMART" id="SM00278"/>
    </source>
</evidence>
<dbReference type="GeneID" id="57978659"/>
<dbReference type="GO" id="GO:0015627">
    <property type="term" value="C:type II protein secretion system complex"/>
    <property type="evidence" value="ECO:0007669"/>
    <property type="project" value="TreeGrafter"/>
</dbReference>
<sequence length="219" mass="23368">MTTFKALYYRFQHVIFFFGGLVAVGIGLIVWWQCSQTKPVLPRDVSPSIAADQSSQMPSSVSKSVSSTTAKVVIDVKGAVYRPGVYKFNNGPIMADVLEKAGGTLPTVDRTRLNLAAPLVNGQVLYVPNGTEDVPEQYPLPGQATTTSATGGDTSSETINLNTATLAELQKLPGVGAKRAQDIIDQRETMGGFKTVADLQEVSGIGEKTFAKLEPMVTV</sequence>
<dbReference type="AlphaFoldDB" id="A0A4Z0RMH0"/>
<keyword evidence="1" id="KW-0472">Membrane</keyword>
<dbReference type="NCBIfam" id="TIGR00426">
    <property type="entry name" value="competence protein ComEA helix-hairpin-helix repeat region"/>
    <property type="match status" value="1"/>
</dbReference>
<dbReference type="InterPro" id="IPR019554">
    <property type="entry name" value="Soluble_ligand-bd"/>
</dbReference>
<comment type="caution">
    <text evidence="4">The sequence shown here is derived from an EMBL/GenBank/DDBJ whole genome shotgun (WGS) entry which is preliminary data.</text>
</comment>
<dbReference type="Pfam" id="PF12836">
    <property type="entry name" value="HHH_3"/>
    <property type="match status" value="1"/>
</dbReference>
<dbReference type="Gene3D" id="1.10.150.320">
    <property type="entry name" value="Photosystem II 12 kDa extrinsic protein"/>
    <property type="match status" value="1"/>
</dbReference>
<name>A0A4Z0RMH0_WEICO</name>
<gene>
    <name evidence="4" type="ORF">HAU20_08000</name>
    <name evidence="3" type="ORF">HAU43_07555</name>
</gene>
<dbReference type="PANTHER" id="PTHR21180:SF32">
    <property type="entry name" value="ENDONUCLEASE_EXONUCLEASE_PHOSPHATASE FAMILY DOMAIN-CONTAINING PROTEIN 1"/>
    <property type="match status" value="1"/>
</dbReference>
<dbReference type="PANTHER" id="PTHR21180">
    <property type="entry name" value="ENDONUCLEASE/EXONUCLEASE/PHOSPHATASE FAMILY DOMAIN-CONTAINING PROTEIN 1"/>
    <property type="match status" value="1"/>
</dbReference>